<accession>A0A0V1FI65</accession>
<gene>
    <name evidence="1" type="ORF">T4D_5517</name>
</gene>
<keyword evidence="2" id="KW-1185">Reference proteome</keyword>
<sequence>MFFLFLSIEKVIFTNWERLIALKGIVGSKLASADTTATKNLVFVVAFTLFINTQDIVNELWRTLLNMIKSMCCKMTHFNMIENYFQISIFSDHSSVHFLHICHLESENKFYV</sequence>
<name>A0A0V1FI65_TRIPS</name>
<evidence type="ECO:0000313" key="2">
    <source>
        <dbReference type="Proteomes" id="UP000054995"/>
    </source>
</evidence>
<dbReference type="EMBL" id="JYDT01000084">
    <property type="protein sequence ID" value="KRY85736.1"/>
    <property type="molecule type" value="Genomic_DNA"/>
</dbReference>
<protein>
    <submittedName>
        <fullName evidence="1">Uncharacterized protein</fullName>
    </submittedName>
</protein>
<organism evidence="1 2">
    <name type="scientific">Trichinella pseudospiralis</name>
    <name type="common">Parasitic roundworm</name>
    <dbReference type="NCBI Taxonomy" id="6337"/>
    <lineage>
        <taxon>Eukaryota</taxon>
        <taxon>Metazoa</taxon>
        <taxon>Ecdysozoa</taxon>
        <taxon>Nematoda</taxon>
        <taxon>Enoplea</taxon>
        <taxon>Dorylaimia</taxon>
        <taxon>Trichinellida</taxon>
        <taxon>Trichinellidae</taxon>
        <taxon>Trichinella</taxon>
    </lineage>
</organism>
<dbReference type="Proteomes" id="UP000054995">
    <property type="component" value="Unassembled WGS sequence"/>
</dbReference>
<comment type="caution">
    <text evidence="1">The sequence shown here is derived from an EMBL/GenBank/DDBJ whole genome shotgun (WGS) entry which is preliminary data.</text>
</comment>
<reference evidence="1 2" key="1">
    <citation type="submission" date="2015-01" db="EMBL/GenBank/DDBJ databases">
        <title>Evolution of Trichinella species and genotypes.</title>
        <authorList>
            <person name="Korhonen P.K."/>
            <person name="Edoardo P."/>
            <person name="Giuseppe L.R."/>
            <person name="Gasser R.B."/>
        </authorList>
    </citation>
    <scope>NUCLEOTIDE SEQUENCE [LARGE SCALE GENOMIC DNA]</scope>
    <source>
        <strain evidence="1">ISS470</strain>
    </source>
</reference>
<proteinExistence type="predicted"/>
<dbReference type="AlphaFoldDB" id="A0A0V1FI65"/>
<evidence type="ECO:0000313" key="1">
    <source>
        <dbReference type="EMBL" id="KRY85736.1"/>
    </source>
</evidence>